<sequence length="182" mass="21369">MVNCTGRPHFFPQFMIIKTPCLTRHKPFPAACQQHIWSVTNSSHSWWNKVWMVHIHILIFHENPIACVSYKRTAHEKKKGKKQKENKKLSSRMTTYHINLDKRNMFQDLRTPDFPIQEGTGENTSKKKQRVNKRGNLDVLRHISLIRVNTVSANKTEGWKKKEKEGKGRTNFIAHLRADVLM</sequence>
<dbReference type="Proteomes" id="UP000276215">
    <property type="component" value="Unassembled WGS sequence"/>
</dbReference>
<evidence type="ECO:0000313" key="3">
    <source>
        <dbReference type="Proteomes" id="UP000276215"/>
    </source>
</evidence>
<keyword evidence="3" id="KW-1185">Reference proteome</keyword>
<protein>
    <submittedName>
        <fullName evidence="2">Uncharacterized protein</fullName>
    </submittedName>
</protein>
<accession>A0A3N4J7D3</accession>
<dbReference type="AlphaFoldDB" id="A0A3N4J7D3"/>
<dbReference type="EMBL" id="ML120458">
    <property type="protein sequence ID" value="RPA93197.1"/>
    <property type="molecule type" value="Genomic_DNA"/>
</dbReference>
<organism evidence="2 3">
    <name type="scientific">Choiromyces venosus 120613-1</name>
    <dbReference type="NCBI Taxonomy" id="1336337"/>
    <lineage>
        <taxon>Eukaryota</taxon>
        <taxon>Fungi</taxon>
        <taxon>Dikarya</taxon>
        <taxon>Ascomycota</taxon>
        <taxon>Pezizomycotina</taxon>
        <taxon>Pezizomycetes</taxon>
        <taxon>Pezizales</taxon>
        <taxon>Tuberaceae</taxon>
        <taxon>Choiromyces</taxon>
    </lineage>
</organism>
<proteinExistence type="predicted"/>
<evidence type="ECO:0000256" key="1">
    <source>
        <dbReference type="SAM" id="MobiDB-lite"/>
    </source>
</evidence>
<feature type="region of interest" description="Disordered" evidence="1">
    <location>
        <begin position="113"/>
        <end position="132"/>
    </location>
</feature>
<gene>
    <name evidence="2" type="ORF">L873DRAFT_84425</name>
</gene>
<name>A0A3N4J7D3_9PEZI</name>
<evidence type="ECO:0000313" key="2">
    <source>
        <dbReference type="EMBL" id="RPA93197.1"/>
    </source>
</evidence>
<reference evidence="2 3" key="1">
    <citation type="journal article" date="2018" name="Nat. Ecol. Evol.">
        <title>Pezizomycetes genomes reveal the molecular basis of ectomycorrhizal truffle lifestyle.</title>
        <authorList>
            <person name="Murat C."/>
            <person name="Payen T."/>
            <person name="Noel B."/>
            <person name="Kuo A."/>
            <person name="Morin E."/>
            <person name="Chen J."/>
            <person name="Kohler A."/>
            <person name="Krizsan K."/>
            <person name="Balestrini R."/>
            <person name="Da Silva C."/>
            <person name="Montanini B."/>
            <person name="Hainaut M."/>
            <person name="Levati E."/>
            <person name="Barry K.W."/>
            <person name="Belfiori B."/>
            <person name="Cichocki N."/>
            <person name="Clum A."/>
            <person name="Dockter R.B."/>
            <person name="Fauchery L."/>
            <person name="Guy J."/>
            <person name="Iotti M."/>
            <person name="Le Tacon F."/>
            <person name="Lindquist E.A."/>
            <person name="Lipzen A."/>
            <person name="Malagnac F."/>
            <person name="Mello A."/>
            <person name="Molinier V."/>
            <person name="Miyauchi S."/>
            <person name="Poulain J."/>
            <person name="Riccioni C."/>
            <person name="Rubini A."/>
            <person name="Sitrit Y."/>
            <person name="Splivallo R."/>
            <person name="Traeger S."/>
            <person name="Wang M."/>
            <person name="Zifcakova L."/>
            <person name="Wipf D."/>
            <person name="Zambonelli A."/>
            <person name="Paolocci F."/>
            <person name="Nowrousian M."/>
            <person name="Ottonello S."/>
            <person name="Baldrian P."/>
            <person name="Spatafora J.W."/>
            <person name="Henrissat B."/>
            <person name="Nagy L.G."/>
            <person name="Aury J.M."/>
            <person name="Wincker P."/>
            <person name="Grigoriev I.V."/>
            <person name="Bonfante P."/>
            <person name="Martin F.M."/>
        </authorList>
    </citation>
    <scope>NUCLEOTIDE SEQUENCE [LARGE SCALE GENOMIC DNA]</scope>
    <source>
        <strain evidence="2 3">120613-1</strain>
    </source>
</reference>